<sequence>FRLCSTVRSTTLAEEVPEIVDDVETVEHELDCLPEDIRKKFLEQIEAVSCEYEIEFLLNEIRTPKKFQYSLTDEMEEILKMEVGQYVSFLNFVEPELNQLNSPEFLCNAMVYTGAAFASANNCVSMSEKNVVQLYKEGDLSRYTKELNKVLRFAQFIAGKAGNDEQTRLHPFKRCGGTGHDTVAAGEMSTNRGRRCPLEPPLTTEPQIYKVSVQ</sequence>
<gene>
    <name evidence="1" type="ORF">GCK32_005020</name>
</gene>
<feature type="non-terminal residue" evidence="1">
    <location>
        <position position="1"/>
    </location>
</feature>
<proteinExistence type="predicted"/>
<evidence type="ECO:0000313" key="2">
    <source>
        <dbReference type="Proteomes" id="UP001331761"/>
    </source>
</evidence>
<accession>A0AAN8IEV2</accession>
<organism evidence="1 2">
    <name type="scientific">Trichostrongylus colubriformis</name>
    <name type="common">Black scour worm</name>
    <dbReference type="NCBI Taxonomy" id="6319"/>
    <lineage>
        <taxon>Eukaryota</taxon>
        <taxon>Metazoa</taxon>
        <taxon>Ecdysozoa</taxon>
        <taxon>Nematoda</taxon>
        <taxon>Chromadorea</taxon>
        <taxon>Rhabditida</taxon>
        <taxon>Rhabditina</taxon>
        <taxon>Rhabditomorpha</taxon>
        <taxon>Strongyloidea</taxon>
        <taxon>Trichostrongylidae</taxon>
        <taxon>Trichostrongylus</taxon>
    </lineage>
</organism>
<dbReference type="Proteomes" id="UP001331761">
    <property type="component" value="Unassembled WGS sequence"/>
</dbReference>
<evidence type="ECO:0000313" key="1">
    <source>
        <dbReference type="EMBL" id="KAK5970711.1"/>
    </source>
</evidence>
<keyword evidence="2" id="KW-1185">Reference proteome</keyword>
<name>A0AAN8IEV2_TRICO</name>
<reference evidence="1 2" key="1">
    <citation type="submission" date="2019-10" db="EMBL/GenBank/DDBJ databases">
        <title>Assembly and Annotation for the nematode Trichostrongylus colubriformis.</title>
        <authorList>
            <person name="Martin J."/>
        </authorList>
    </citation>
    <scope>NUCLEOTIDE SEQUENCE [LARGE SCALE GENOMIC DNA]</scope>
    <source>
        <strain evidence="1">G859</strain>
        <tissue evidence="1">Whole worm</tissue>
    </source>
</reference>
<comment type="caution">
    <text evidence="1">The sequence shown here is derived from an EMBL/GenBank/DDBJ whole genome shotgun (WGS) entry which is preliminary data.</text>
</comment>
<dbReference type="EMBL" id="WIXE01018681">
    <property type="protein sequence ID" value="KAK5970711.1"/>
    <property type="molecule type" value="Genomic_DNA"/>
</dbReference>
<protein>
    <submittedName>
        <fullName evidence="1">Uncharacterized protein</fullName>
    </submittedName>
</protein>
<dbReference type="AlphaFoldDB" id="A0AAN8IEV2"/>